<evidence type="ECO:0000313" key="4">
    <source>
        <dbReference type="Proteomes" id="UP000197904"/>
    </source>
</evidence>
<feature type="domain" description="Helix-turn-helix" evidence="2">
    <location>
        <begin position="7"/>
        <end position="59"/>
    </location>
</feature>
<comment type="caution">
    <text evidence="3">The sequence shown here is derived from an EMBL/GenBank/DDBJ whole genome shotgun (WGS) entry which is preliminary data.</text>
</comment>
<feature type="region of interest" description="Disordered" evidence="1">
    <location>
        <begin position="89"/>
        <end position="119"/>
    </location>
</feature>
<reference evidence="3 4" key="1">
    <citation type="submission" date="2017-06" db="EMBL/GenBank/DDBJ databases">
        <authorList>
            <person name="Kim H.J."/>
            <person name="Triplett B.A."/>
        </authorList>
    </citation>
    <scope>NUCLEOTIDE SEQUENCE [LARGE SCALE GENOMIC DNA]</scope>
    <source>
        <strain evidence="3 4">S18795</strain>
    </source>
</reference>
<dbReference type="AlphaFoldDB" id="A0A246L3D4"/>
<dbReference type="SUPFAM" id="SSF46955">
    <property type="entry name" value="Putative DNA-binding domain"/>
    <property type="match status" value="1"/>
</dbReference>
<name>A0A246L3D4_9GAMM</name>
<evidence type="ECO:0000259" key="2">
    <source>
        <dbReference type="Pfam" id="PF12728"/>
    </source>
</evidence>
<dbReference type="InterPro" id="IPR009061">
    <property type="entry name" value="DNA-bd_dom_put_sf"/>
</dbReference>
<accession>A0A246L3D4</accession>
<evidence type="ECO:0000256" key="1">
    <source>
        <dbReference type="SAM" id="MobiDB-lite"/>
    </source>
</evidence>
<proteinExistence type="predicted"/>
<protein>
    <recommendedName>
        <fullName evidence="2">Helix-turn-helix domain-containing protein</fullName>
    </recommendedName>
</protein>
<dbReference type="EMBL" id="NIXP01000006">
    <property type="protein sequence ID" value="OWR35515.1"/>
    <property type="molecule type" value="Genomic_DNA"/>
</dbReference>
<organism evidence="3 4">
    <name type="scientific">Stenotrophomonas pavanii</name>
    <dbReference type="NCBI Taxonomy" id="487698"/>
    <lineage>
        <taxon>Bacteria</taxon>
        <taxon>Pseudomonadati</taxon>
        <taxon>Pseudomonadota</taxon>
        <taxon>Gammaproteobacteria</taxon>
        <taxon>Lysobacterales</taxon>
        <taxon>Lysobacteraceae</taxon>
        <taxon>Stenotrophomonas</taxon>
    </lineage>
</organism>
<feature type="compositionally biased region" description="Low complexity" evidence="1">
    <location>
        <begin position="90"/>
        <end position="108"/>
    </location>
</feature>
<evidence type="ECO:0000313" key="3">
    <source>
        <dbReference type="EMBL" id="OWR35515.1"/>
    </source>
</evidence>
<dbReference type="Pfam" id="PF12728">
    <property type="entry name" value="HTH_17"/>
    <property type="match status" value="1"/>
</dbReference>
<sequence>MSAAEKLMTLAQAAEHCACSVKTLRRAIDAGRLAAARLGQGPRSDRIHPADLAVWWAKCKVKVCPSPSVPMDTIKSPSDTADERIARLLATGPSRTRGSTSASGSRPSKTLRLVVNRNG</sequence>
<gene>
    <name evidence="3" type="ORF">CEE55_01585</name>
</gene>
<dbReference type="InterPro" id="IPR041657">
    <property type="entry name" value="HTH_17"/>
</dbReference>
<dbReference type="Proteomes" id="UP000197904">
    <property type="component" value="Unassembled WGS sequence"/>
</dbReference>